<keyword evidence="4 6" id="KW-0808">Transferase</keyword>
<evidence type="ECO:0000256" key="1">
    <source>
        <dbReference type="ARBA" id="ARBA00022490"/>
    </source>
</evidence>
<evidence type="ECO:0000256" key="6">
    <source>
        <dbReference type="HAMAP-Rule" id="MF_00074"/>
    </source>
</evidence>
<dbReference type="Proteomes" id="UP000095390">
    <property type="component" value="Unassembled WGS sequence"/>
</dbReference>
<keyword evidence="1 6" id="KW-0963">Cytoplasm</keyword>
<dbReference type="RefSeq" id="WP_055183273.1">
    <property type="nucleotide sequence ID" value="NZ_CYYC01000044.1"/>
</dbReference>
<feature type="binding site" evidence="6">
    <location>
        <begin position="129"/>
        <end position="130"/>
    </location>
    <ligand>
        <name>S-adenosyl-L-methionine</name>
        <dbReference type="ChEBI" id="CHEBI:59789"/>
    </ligand>
</feature>
<dbReference type="Gene3D" id="3.40.50.150">
    <property type="entry name" value="Vaccinia Virus protein VP39"/>
    <property type="match status" value="1"/>
</dbReference>
<evidence type="ECO:0000256" key="3">
    <source>
        <dbReference type="ARBA" id="ARBA00022603"/>
    </source>
</evidence>
<protein>
    <recommendedName>
        <fullName evidence="6">Ribosomal RNA small subunit methyltransferase G</fullName>
        <ecNumber evidence="6">2.1.1.-</ecNumber>
    </recommendedName>
    <alternativeName>
        <fullName evidence="6">16S rRNA 7-methylguanosine methyltransferase</fullName>
        <shortName evidence="6">16S rRNA m7G methyltransferase</shortName>
    </alternativeName>
</protein>
<evidence type="ECO:0000256" key="5">
    <source>
        <dbReference type="ARBA" id="ARBA00022691"/>
    </source>
</evidence>
<organism evidence="7 8">
    <name type="scientific">Anaerobutyricum hallii</name>
    <dbReference type="NCBI Taxonomy" id="39488"/>
    <lineage>
        <taxon>Bacteria</taxon>
        <taxon>Bacillati</taxon>
        <taxon>Bacillota</taxon>
        <taxon>Clostridia</taxon>
        <taxon>Lachnospirales</taxon>
        <taxon>Lachnospiraceae</taxon>
        <taxon>Anaerobutyricum</taxon>
    </lineage>
</organism>
<dbReference type="SUPFAM" id="SSF53335">
    <property type="entry name" value="S-adenosyl-L-methionine-dependent methyltransferases"/>
    <property type="match status" value="1"/>
</dbReference>
<feature type="binding site" evidence="6">
    <location>
        <position position="148"/>
    </location>
    <ligand>
        <name>S-adenosyl-L-methionine</name>
        <dbReference type="ChEBI" id="CHEBI:59789"/>
    </ligand>
</feature>
<keyword evidence="3 6" id="KW-0489">Methyltransferase</keyword>
<dbReference type="HAMAP" id="MF_00074">
    <property type="entry name" value="16SrRNA_methyltr_G"/>
    <property type="match status" value="1"/>
</dbReference>
<name>A0A173URK4_9FIRM</name>
<comment type="similarity">
    <text evidence="6">Belongs to the methyltransferase superfamily. RNA methyltransferase RsmG family.</text>
</comment>
<feature type="binding site" evidence="6">
    <location>
        <position position="78"/>
    </location>
    <ligand>
        <name>S-adenosyl-L-methionine</name>
        <dbReference type="ChEBI" id="CHEBI:59789"/>
    </ligand>
</feature>
<comment type="caution">
    <text evidence="6">Lacks conserved residue(s) required for the propagation of feature annotation.</text>
</comment>
<keyword evidence="2 6" id="KW-0698">rRNA processing</keyword>
<evidence type="ECO:0000313" key="8">
    <source>
        <dbReference type="Proteomes" id="UP000095390"/>
    </source>
</evidence>
<dbReference type="InterPro" id="IPR003682">
    <property type="entry name" value="rRNA_ssu_MeTfrase_G"/>
</dbReference>
<sequence>MDFKEKLKARAEKEGISLTPKQLGQFELFYKMLIETNKSMNLTAITDEDEVIEKHFIDSLSCRRVVDMSQIRTCIDVGTGAGFPGIPLKIVYPEIDFVLVDSLNKRVKFLKDVKKALGLEGLEALHGRAEDLARDKSLRAAFDLCVSRAVANLSVLSEYCVPFVRTNGYFVSYKGKKGLEEISNAQNCMNVLGCKIEKVDDFRLEEDEAERLLIRIKKCKGTPKLYPRKAGTPSKNPL</sequence>
<reference evidence="7 8" key="1">
    <citation type="submission" date="2015-09" db="EMBL/GenBank/DDBJ databases">
        <authorList>
            <consortium name="Pathogen Informatics"/>
        </authorList>
    </citation>
    <scope>NUCLEOTIDE SEQUENCE [LARGE SCALE GENOMIC DNA]</scope>
    <source>
        <strain evidence="7 8">2789STDY5834966</strain>
    </source>
</reference>
<dbReference type="PANTHER" id="PTHR31760:SF0">
    <property type="entry name" value="S-ADENOSYL-L-METHIONINE-DEPENDENT METHYLTRANSFERASES SUPERFAMILY PROTEIN"/>
    <property type="match status" value="1"/>
</dbReference>
<evidence type="ECO:0000256" key="4">
    <source>
        <dbReference type="ARBA" id="ARBA00022679"/>
    </source>
</evidence>
<evidence type="ECO:0000256" key="2">
    <source>
        <dbReference type="ARBA" id="ARBA00022552"/>
    </source>
</evidence>
<dbReference type="FunFam" id="3.40.50.150:FF:000041">
    <property type="entry name" value="Ribosomal RNA small subunit methyltransferase G"/>
    <property type="match status" value="1"/>
</dbReference>
<feature type="binding site" evidence="6">
    <location>
        <position position="83"/>
    </location>
    <ligand>
        <name>S-adenosyl-L-methionine</name>
        <dbReference type="ChEBI" id="CHEBI:59789"/>
    </ligand>
</feature>
<comment type="subcellular location">
    <subcellularLocation>
        <location evidence="6">Cytoplasm</location>
    </subcellularLocation>
</comment>
<dbReference type="EMBL" id="CYYC01000044">
    <property type="protein sequence ID" value="CUN17682.1"/>
    <property type="molecule type" value="Genomic_DNA"/>
</dbReference>
<accession>A0A173URK4</accession>
<dbReference type="OrthoDB" id="9808773at2"/>
<dbReference type="AlphaFoldDB" id="A0A173URK4"/>
<dbReference type="GO" id="GO:0005829">
    <property type="term" value="C:cytosol"/>
    <property type="evidence" value="ECO:0007669"/>
    <property type="project" value="TreeGrafter"/>
</dbReference>
<dbReference type="PANTHER" id="PTHR31760">
    <property type="entry name" value="S-ADENOSYL-L-METHIONINE-DEPENDENT METHYLTRANSFERASES SUPERFAMILY PROTEIN"/>
    <property type="match status" value="1"/>
</dbReference>
<gene>
    <name evidence="6 7" type="primary">rsmG</name>
    <name evidence="7" type="ORF">ERS852578_02679</name>
</gene>
<proteinExistence type="inferred from homology"/>
<dbReference type="EC" id="2.1.1.-" evidence="6"/>
<evidence type="ECO:0000313" key="7">
    <source>
        <dbReference type="EMBL" id="CUN17682.1"/>
    </source>
</evidence>
<dbReference type="InterPro" id="IPR029063">
    <property type="entry name" value="SAM-dependent_MTases_sf"/>
</dbReference>
<comment type="function">
    <text evidence="6">Specifically methylates the N7 position of a guanine in 16S rRNA.</text>
</comment>
<dbReference type="GO" id="GO:0070043">
    <property type="term" value="F:rRNA (guanine-N7-)-methyltransferase activity"/>
    <property type="evidence" value="ECO:0007669"/>
    <property type="project" value="UniProtKB-UniRule"/>
</dbReference>
<keyword evidence="5 6" id="KW-0949">S-adenosyl-L-methionine</keyword>
<dbReference type="PIRSF" id="PIRSF003078">
    <property type="entry name" value="GidB"/>
    <property type="match status" value="1"/>
</dbReference>
<dbReference type="Pfam" id="PF02527">
    <property type="entry name" value="GidB"/>
    <property type="match status" value="1"/>
</dbReference>
<dbReference type="NCBIfam" id="TIGR00138">
    <property type="entry name" value="rsmG_gidB"/>
    <property type="match status" value="1"/>
</dbReference>